<evidence type="ECO:0000256" key="9">
    <source>
        <dbReference type="ARBA" id="ARBA00022917"/>
    </source>
</evidence>
<evidence type="ECO:0000256" key="4">
    <source>
        <dbReference type="ARBA" id="ARBA00022598"/>
    </source>
</evidence>
<evidence type="ECO:0000256" key="7">
    <source>
        <dbReference type="ARBA" id="ARBA00022833"/>
    </source>
</evidence>
<dbReference type="SUPFAM" id="SSF52374">
    <property type="entry name" value="Nucleotidylyl transferase"/>
    <property type="match status" value="1"/>
</dbReference>
<keyword evidence="10" id="KW-0030">Aminoacyl-tRNA synthetase</keyword>
<evidence type="ECO:0000313" key="14">
    <source>
        <dbReference type="Proteomes" id="UP001558652"/>
    </source>
</evidence>
<comment type="similarity">
    <text evidence="2">Belongs to the class-I aminoacyl-tRNA synthetase family.</text>
</comment>
<keyword evidence="5" id="KW-0479">Metal-binding</keyword>
<comment type="caution">
    <text evidence="13">The sequence shown here is derived from an EMBL/GenBank/DDBJ whole genome shotgun (WGS) entry which is preliminary data.</text>
</comment>
<evidence type="ECO:0000256" key="8">
    <source>
        <dbReference type="ARBA" id="ARBA00022840"/>
    </source>
</evidence>
<sequence length="334" mass="37882">MTGLRNGELGGWRLPGGHETDLRIYNLCEKKKVKLITNRKNLVSWYTCGPTVYDSAHIGHACCYVKLDILRRILQDFLNLKVVMVMGVTDIDDKIIARANECNENFNVVSRQYEKEFFDDISSLGVLSPSKVGRVTDYIPEIICFVRKIVESGYGYSTSDVSSYPFYGKLVPTPEKNTLGCVLGTNEKRSPLDFALWKGAKLGEPSWNSPWGPGRPGWHIECSTIASILLGPNIDLHSGGVDLIFPHHENEEAQSCAYHDTKQWVNYWIHTGHLYLKGDVKMSKSLKNTISIKDFLSEYTSDDLRMFCLISPYRNGQKITVKDSFNVMIYYTII</sequence>
<comment type="cofactor">
    <cofactor evidence="1">
        <name>Zn(2+)</name>
        <dbReference type="ChEBI" id="CHEBI:29105"/>
    </cofactor>
</comment>
<accession>A0ABD0YUX4</accession>
<evidence type="ECO:0000256" key="2">
    <source>
        <dbReference type="ARBA" id="ARBA00005594"/>
    </source>
</evidence>
<keyword evidence="8" id="KW-0067">ATP-binding</keyword>
<dbReference type="InterPro" id="IPR015803">
    <property type="entry name" value="Cys-tRNA-ligase"/>
</dbReference>
<dbReference type="GO" id="GO:0005524">
    <property type="term" value="F:ATP binding"/>
    <property type="evidence" value="ECO:0007669"/>
    <property type="project" value="UniProtKB-KW"/>
</dbReference>
<dbReference type="AlphaFoldDB" id="A0ABD0YUX4"/>
<evidence type="ECO:0000256" key="5">
    <source>
        <dbReference type="ARBA" id="ARBA00022723"/>
    </source>
</evidence>
<keyword evidence="6" id="KW-0547">Nucleotide-binding</keyword>
<feature type="domain" description="tRNA synthetases class I catalytic" evidence="12">
    <location>
        <begin position="39"/>
        <end position="315"/>
    </location>
</feature>
<evidence type="ECO:0000256" key="10">
    <source>
        <dbReference type="ARBA" id="ARBA00023146"/>
    </source>
</evidence>
<dbReference type="PANTHER" id="PTHR10890:SF27">
    <property type="entry name" value="CYSTEINE--TRNA LIGASE, MITOCHONDRIAL-RELATED"/>
    <property type="match status" value="1"/>
</dbReference>
<evidence type="ECO:0000256" key="6">
    <source>
        <dbReference type="ARBA" id="ARBA00022741"/>
    </source>
</evidence>
<evidence type="ECO:0000259" key="12">
    <source>
        <dbReference type="Pfam" id="PF01406"/>
    </source>
</evidence>
<dbReference type="InterPro" id="IPR014729">
    <property type="entry name" value="Rossmann-like_a/b/a_fold"/>
</dbReference>
<evidence type="ECO:0000256" key="11">
    <source>
        <dbReference type="ARBA" id="ARBA00031499"/>
    </source>
</evidence>
<dbReference type="PANTHER" id="PTHR10890">
    <property type="entry name" value="CYSTEINYL-TRNA SYNTHETASE"/>
    <property type="match status" value="1"/>
</dbReference>
<keyword evidence="7" id="KW-0862">Zinc</keyword>
<evidence type="ECO:0000313" key="13">
    <source>
        <dbReference type="EMBL" id="KAL1139039.1"/>
    </source>
</evidence>
<gene>
    <name evidence="13" type="ORF">AAG570_009100</name>
</gene>
<dbReference type="InterPro" id="IPR024909">
    <property type="entry name" value="Cys-tRNA/MSH_ligase"/>
</dbReference>
<dbReference type="Proteomes" id="UP001558652">
    <property type="component" value="Unassembled WGS sequence"/>
</dbReference>
<dbReference type="Gene3D" id="3.40.50.620">
    <property type="entry name" value="HUPs"/>
    <property type="match status" value="1"/>
</dbReference>
<evidence type="ECO:0000256" key="1">
    <source>
        <dbReference type="ARBA" id="ARBA00001947"/>
    </source>
</evidence>
<dbReference type="GO" id="GO:0006412">
    <property type="term" value="P:translation"/>
    <property type="evidence" value="ECO:0007669"/>
    <property type="project" value="UniProtKB-KW"/>
</dbReference>
<dbReference type="NCBIfam" id="TIGR00435">
    <property type="entry name" value="cysS"/>
    <property type="match status" value="1"/>
</dbReference>
<organism evidence="13 14">
    <name type="scientific">Ranatra chinensis</name>
    <dbReference type="NCBI Taxonomy" id="642074"/>
    <lineage>
        <taxon>Eukaryota</taxon>
        <taxon>Metazoa</taxon>
        <taxon>Ecdysozoa</taxon>
        <taxon>Arthropoda</taxon>
        <taxon>Hexapoda</taxon>
        <taxon>Insecta</taxon>
        <taxon>Pterygota</taxon>
        <taxon>Neoptera</taxon>
        <taxon>Paraneoptera</taxon>
        <taxon>Hemiptera</taxon>
        <taxon>Heteroptera</taxon>
        <taxon>Panheteroptera</taxon>
        <taxon>Nepomorpha</taxon>
        <taxon>Nepidae</taxon>
        <taxon>Ranatrinae</taxon>
        <taxon>Ranatra</taxon>
    </lineage>
</organism>
<proteinExistence type="inferred from homology"/>
<reference evidence="13 14" key="1">
    <citation type="submission" date="2024-07" db="EMBL/GenBank/DDBJ databases">
        <title>Chromosome-level genome assembly of the water stick insect Ranatra chinensis (Heteroptera: Nepidae).</title>
        <authorList>
            <person name="Liu X."/>
        </authorList>
    </citation>
    <scope>NUCLEOTIDE SEQUENCE [LARGE SCALE GENOMIC DNA]</scope>
    <source>
        <strain evidence="13">Cailab_2021Rc</strain>
        <tissue evidence="13">Muscle</tissue>
    </source>
</reference>
<dbReference type="EC" id="6.1.1.16" evidence="3"/>
<dbReference type="CDD" id="cd00672">
    <property type="entry name" value="CysRS_core"/>
    <property type="match status" value="1"/>
</dbReference>
<keyword evidence="14" id="KW-1185">Reference proteome</keyword>
<dbReference type="GO" id="GO:0004817">
    <property type="term" value="F:cysteine-tRNA ligase activity"/>
    <property type="evidence" value="ECO:0007669"/>
    <property type="project" value="UniProtKB-EC"/>
</dbReference>
<protein>
    <recommendedName>
        <fullName evidence="3">cysteine--tRNA ligase</fullName>
        <ecNumber evidence="3">6.1.1.16</ecNumber>
    </recommendedName>
    <alternativeName>
        <fullName evidence="11">Cysteinyl-tRNA synthetase</fullName>
    </alternativeName>
</protein>
<keyword evidence="9" id="KW-0648">Protein biosynthesis</keyword>
<dbReference type="InterPro" id="IPR032678">
    <property type="entry name" value="tRNA-synt_1_cat_dom"/>
</dbReference>
<dbReference type="GO" id="GO:0005737">
    <property type="term" value="C:cytoplasm"/>
    <property type="evidence" value="ECO:0007669"/>
    <property type="project" value="UniProtKB-ARBA"/>
</dbReference>
<dbReference type="PRINTS" id="PR00983">
    <property type="entry name" value="TRNASYNTHCYS"/>
</dbReference>
<evidence type="ECO:0000256" key="3">
    <source>
        <dbReference type="ARBA" id="ARBA00012832"/>
    </source>
</evidence>
<keyword evidence="4" id="KW-0436">Ligase</keyword>
<name>A0ABD0YUX4_9HEMI</name>
<dbReference type="Pfam" id="PF01406">
    <property type="entry name" value="tRNA-synt_1e"/>
    <property type="match status" value="1"/>
</dbReference>
<dbReference type="GO" id="GO:0046872">
    <property type="term" value="F:metal ion binding"/>
    <property type="evidence" value="ECO:0007669"/>
    <property type="project" value="UniProtKB-KW"/>
</dbReference>
<dbReference type="FunFam" id="3.40.50.620:FF:000027">
    <property type="entry name" value="Cysteine--tRNA ligase, cytoplasmic"/>
    <property type="match status" value="1"/>
</dbReference>
<dbReference type="EMBL" id="JBFDAA010000003">
    <property type="protein sequence ID" value="KAL1139039.1"/>
    <property type="molecule type" value="Genomic_DNA"/>
</dbReference>